<evidence type="ECO:0000256" key="7">
    <source>
        <dbReference type="ARBA" id="ARBA00022777"/>
    </source>
</evidence>
<dbReference type="SMART" id="SM00387">
    <property type="entry name" value="HATPase_c"/>
    <property type="match status" value="1"/>
</dbReference>
<dbReference type="InterPro" id="IPR036890">
    <property type="entry name" value="HATPase_C_sf"/>
</dbReference>
<dbReference type="EMBL" id="PJRP01000019">
    <property type="protein sequence ID" value="PLP97198.1"/>
    <property type="molecule type" value="Genomic_DNA"/>
</dbReference>
<keyword evidence="8 10" id="KW-1133">Transmembrane helix</keyword>
<comment type="caution">
    <text evidence="12">The sequence shown here is derived from an EMBL/GenBank/DDBJ whole genome shotgun (WGS) entry which is preliminary data.</text>
</comment>
<dbReference type="InterPro" id="IPR004358">
    <property type="entry name" value="Sig_transdc_His_kin-like_C"/>
</dbReference>
<name>A0A2N5C4Q7_9BURK</name>
<evidence type="ECO:0000256" key="3">
    <source>
        <dbReference type="ARBA" id="ARBA00012438"/>
    </source>
</evidence>
<dbReference type="STRING" id="82633.GCA_000974605_00613"/>
<keyword evidence="5" id="KW-0808">Transferase</keyword>
<keyword evidence="9 10" id="KW-0472">Membrane</keyword>
<dbReference type="PRINTS" id="PR00344">
    <property type="entry name" value="BCTRLSENSOR"/>
</dbReference>
<comment type="catalytic activity">
    <reaction evidence="1">
        <text>ATP + protein L-histidine = ADP + protein N-phospho-L-histidine.</text>
        <dbReference type="EC" id="2.7.13.3"/>
    </reaction>
</comment>
<dbReference type="GO" id="GO:0000160">
    <property type="term" value="P:phosphorelay signal transduction system"/>
    <property type="evidence" value="ECO:0007669"/>
    <property type="project" value="TreeGrafter"/>
</dbReference>
<evidence type="ECO:0000256" key="10">
    <source>
        <dbReference type="SAM" id="Phobius"/>
    </source>
</evidence>
<evidence type="ECO:0000259" key="11">
    <source>
        <dbReference type="PROSITE" id="PS50109"/>
    </source>
</evidence>
<evidence type="ECO:0000256" key="1">
    <source>
        <dbReference type="ARBA" id="ARBA00000085"/>
    </source>
</evidence>
<dbReference type="InterPro" id="IPR003594">
    <property type="entry name" value="HATPase_dom"/>
</dbReference>
<organism evidence="12 13">
    <name type="scientific">Cupriavidus pauculus</name>
    <dbReference type="NCBI Taxonomy" id="82633"/>
    <lineage>
        <taxon>Bacteria</taxon>
        <taxon>Pseudomonadati</taxon>
        <taxon>Pseudomonadota</taxon>
        <taxon>Betaproteobacteria</taxon>
        <taxon>Burkholderiales</taxon>
        <taxon>Burkholderiaceae</taxon>
        <taxon>Cupriavidus</taxon>
    </lineage>
</organism>
<dbReference type="PROSITE" id="PS50109">
    <property type="entry name" value="HIS_KIN"/>
    <property type="match status" value="1"/>
</dbReference>
<evidence type="ECO:0000256" key="4">
    <source>
        <dbReference type="ARBA" id="ARBA00022553"/>
    </source>
</evidence>
<keyword evidence="6 10" id="KW-0812">Transmembrane</keyword>
<dbReference type="Pfam" id="PF02518">
    <property type="entry name" value="HATPase_c"/>
    <property type="match status" value="1"/>
</dbReference>
<feature type="transmembrane region" description="Helical" evidence="10">
    <location>
        <begin position="164"/>
        <end position="184"/>
    </location>
</feature>
<keyword evidence="4" id="KW-0597">Phosphoprotein</keyword>
<accession>A0A2N5C4Q7</accession>
<sequence length="444" mass="48124">MKRASIARRLLGIATLWIAGTLCTTGWLLDTLFGRHVDRTYIAELDRDLTSLAAALEWRTDGKLELTRQPADPRFELPYAGAYWQASSGSQTLRSRSLWDVEIPVAVERRVDEGDADIRVGPRDQSLLVKSLRLQLTGADAPVDITVALDRTELRQAKRSFRHLLWLSLGVLGLGILGAVWAQIRFGLAPLSRLRAAVARLHAGQEPTLQGAWPAEVQPLVDEIHLLLRRNHEAVERSRRQAADLAHAVKTPLAILANDAATLPAPASQRVMQQVDAMRQQVDRHLARARAAGAGGAAGGAVAVRPAVDELVRALTRLHADKPISVDIEGQASFAGDRQDLVEMLGNLLDNAWQWAQARIRVDLVTQATELEIRIDDDGPGMPAAAMTRAVQPYARLDESAEGSGLGLAIVRDVCALYGGRFELATSPLGGLGVRVRLPAALAG</sequence>
<comment type="subcellular location">
    <subcellularLocation>
        <location evidence="2">Membrane</location>
    </subcellularLocation>
</comment>
<dbReference type="InterPro" id="IPR005467">
    <property type="entry name" value="His_kinase_dom"/>
</dbReference>
<feature type="domain" description="Histidine kinase" evidence="11">
    <location>
        <begin position="244"/>
        <end position="442"/>
    </location>
</feature>
<evidence type="ECO:0000256" key="6">
    <source>
        <dbReference type="ARBA" id="ARBA00022692"/>
    </source>
</evidence>
<dbReference type="Proteomes" id="UP000234341">
    <property type="component" value="Unassembled WGS sequence"/>
</dbReference>
<feature type="transmembrane region" description="Helical" evidence="10">
    <location>
        <begin position="6"/>
        <end position="29"/>
    </location>
</feature>
<evidence type="ECO:0000313" key="12">
    <source>
        <dbReference type="EMBL" id="PLP97198.1"/>
    </source>
</evidence>
<keyword evidence="7 12" id="KW-0418">Kinase</keyword>
<evidence type="ECO:0000256" key="8">
    <source>
        <dbReference type="ARBA" id="ARBA00022989"/>
    </source>
</evidence>
<evidence type="ECO:0000256" key="5">
    <source>
        <dbReference type="ARBA" id="ARBA00022679"/>
    </source>
</evidence>
<dbReference type="Gene3D" id="3.30.565.10">
    <property type="entry name" value="Histidine kinase-like ATPase, C-terminal domain"/>
    <property type="match status" value="1"/>
</dbReference>
<dbReference type="GO" id="GO:0004673">
    <property type="term" value="F:protein histidine kinase activity"/>
    <property type="evidence" value="ECO:0007669"/>
    <property type="project" value="UniProtKB-EC"/>
</dbReference>
<evidence type="ECO:0000313" key="13">
    <source>
        <dbReference type="Proteomes" id="UP000234341"/>
    </source>
</evidence>
<gene>
    <name evidence="12" type="ORF">CYJ10_28165</name>
</gene>
<dbReference type="RefSeq" id="WP_101684725.1">
    <property type="nucleotide sequence ID" value="NZ_PJRP01000019.1"/>
</dbReference>
<dbReference type="AlphaFoldDB" id="A0A2N5C4Q7"/>
<dbReference type="EC" id="2.7.13.3" evidence="3"/>
<proteinExistence type="predicted"/>
<dbReference type="GO" id="GO:0005886">
    <property type="term" value="C:plasma membrane"/>
    <property type="evidence" value="ECO:0007669"/>
    <property type="project" value="TreeGrafter"/>
</dbReference>
<reference evidence="12 13" key="1">
    <citation type="submission" date="2017-12" db="EMBL/GenBank/DDBJ databases">
        <title>Genome sequence of the active heterotrophic nitrifier-denitrifier, Cupriavidus pauculus UM1.</title>
        <authorList>
            <person name="Putonti C."/>
            <person name="Castignetti D."/>
        </authorList>
    </citation>
    <scope>NUCLEOTIDE SEQUENCE [LARGE SCALE GENOMIC DNA]</scope>
    <source>
        <strain evidence="12 13">UM1</strain>
    </source>
</reference>
<dbReference type="InterPro" id="IPR050428">
    <property type="entry name" value="TCS_sensor_his_kinase"/>
</dbReference>
<evidence type="ECO:0000256" key="9">
    <source>
        <dbReference type="ARBA" id="ARBA00023136"/>
    </source>
</evidence>
<dbReference type="PANTHER" id="PTHR45436">
    <property type="entry name" value="SENSOR HISTIDINE KINASE YKOH"/>
    <property type="match status" value="1"/>
</dbReference>
<dbReference type="SUPFAM" id="SSF55874">
    <property type="entry name" value="ATPase domain of HSP90 chaperone/DNA topoisomerase II/histidine kinase"/>
    <property type="match status" value="1"/>
</dbReference>
<protein>
    <recommendedName>
        <fullName evidence="3">histidine kinase</fullName>
        <ecNumber evidence="3">2.7.13.3</ecNumber>
    </recommendedName>
</protein>
<evidence type="ECO:0000256" key="2">
    <source>
        <dbReference type="ARBA" id="ARBA00004370"/>
    </source>
</evidence>
<dbReference type="OrthoDB" id="9809567at2"/>
<dbReference type="PANTHER" id="PTHR45436:SF5">
    <property type="entry name" value="SENSOR HISTIDINE KINASE TRCS"/>
    <property type="match status" value="1"/>
</dbReference>